<dbReference type="SUPFAM" id="SSF55681">
    <property type="entry name" value="Class II aaRS and biotin synthetases"/>
    <property type="match status" value="1"/>
</dbReference>
<feature type="domain" description="BPL/LPL catalytic" evidence="3">
    <location>
        <begin position="40"/>
        <end position="228"/>
    </location>
</feature>
<comment type="pathway">
    <text evidence="1">Protein modification; protein lipoylation via exogenous pathway; protein N(6)-(lipoyl)lysine from lipoate: step 2/2.</text>
</comment>
<dbReference type="Pfam" id="PF21948">
    <property type="entry name" value="LplA-B_cat"/>
    <property type="match status" value="1"/>
</dbReference>
<dbReference type="GO" id="GO:0009249">
    <property type="term" value="P:protein lipoylation"/>
    <property type="evidence" value="ECO:0007669"/>
    <property type="project" value="InterPro"/>
</dbReference>
<dbReference type="UniPathway" id="UPA00537">
    <property type="reaction ID" value="UER00595"/>
</dbReference>
<dbReference type="STRING" id="131310.A0A0N4ZYK4"/>
<dbReference type="CDD" id="cd16443">
    <property type="entry name" value="LplA"/>
    <property type="match status" value="1"/>
</dbReference>
<proteinExistence type="inferred from homology"/>
<dbReference type="InterPro" id="IPR045864">
    <property type="entry name" value="aa-tRNA-synth_II/BPL/LPL"/>
</dbReference>
<dbReference type="GO" id="GO:0005739">
    <property type="term" value="C:mitochondrion"/>
    <property type="evidence" value="ECO:0007669"/>
    <property type="project" value="TreeGrafter"/>
</dbReference>
<reference evidence="5" key="1">
    <citation type="submission" date="2017-02" db="UniProtKB">
        <authorList>
            <consortium name="WormBaseParasite"/>
        </authorList>
    </citation>
    <scope>IDENTIFICATION</scope>
</reference>
<evidence type="ECO:0000256" key="1">
    <source>
        <dbReference type="ARBA" id="ARBA00005085"/>
    </source>
</evidence>
<dbReference type="Gene3D" id="3.30.930.10">
    <property type="entry name" value="Bira Bifunctional Protein, Domain 2"/>
    <property type="match status" value="1"/>
</dbReference>
<accession>A0A0N4ZYK4</accession>
<evidence type="ECO:0000256" key="2">
    <source>
        <dbReference type="ARBA" id="ARBA00008242"/>
    </source>
</evidence>
<dbReference type="InterPro" id="IPR004562">
    <property type="entry name" value="LipoylTrfase_LipoateP_Ligase"/>
</dbReference>
<dbReference type="PANTHER" id="PTHR12561:SF3">
    <property type="entry name" value="LIPOYLTRANSFERASE 1, MITOCHONDRIAL"/>
    <property type="match status" value="1"/>
</dbReference>
<dbReference type="PANTHER" id="PTHR12561">
    <property type="entry name" value="LIPOATE-PROTEIN LIGASE"/>
    <property type="match status" value="1"/>
</dbReference>
<organism evidence="4 5">
    <name type="scientific">Parastrongyloides trichosuri</name>
    <name type="common">Possum-specific nematode worm</name>
    <dbReference type="NCBI Taxonomy" id="131310"/>
    <lineage>
        <taxon>Eukaryota</taxon>
        <taxon>Metazoa</taxon>
        <taxon>Ecdysozoa</taxon>
        <taxon>Nematoda</taxon>
        <taxon>Chromadorea</taxon>
        <taxon>Rhabditida</taxon>
        <taxon>Tylenchina</taxon>
        <taxon>Panagrolaimomorpha</taxon>
        <taxon>Strongyloidoidea</taxon>
        <taxon>Strongyloididae</taxon>
        <taxon>Parastrongyloides</taxon>
    </lineage>
</organism>
<protein>
    <submittedName>
        <fullName evidence="5">BPL/LPL catalytic domain-containing protein</fullName>
    </submittedName>
</protein>
<evidence type="ECO:0000313" key="5">
    <source>
        <dbReference type="WBParaSite" id="PTRK_0001387100.1"/>
    </source>
</evidence>
<dbReference type="Proteomes" id="UP000038045">
    <property type="component" value="Unplaced"/>
</dbReference>
<dbReference type="InterPro" id="IPR004143">
    <property type="entry name" value="BPL_LPL_catalytic"/>
</dbReference>
<dbReference type="PROSITE" id="PS51733">
    <property type="entry name" value="BPL_LPL_CATALYTIC"/>
    <property type="match status" value="1"/>
</dbReference>
<comment type="similarity">
    <text evidence="2">Belongs to the LplA family.</text>
</comment>
<evidence type="ECO:0000259" key="3">
    <source>
        <dbReference type="PROSITE" id="PS51733"/>
    </source>
</evidence>
<keyword evidence="4" id="KW-1185">Reference proteome</keyword>
<evidence type="ECO:0000313" key="4">
    <source>
        <dbReference type="Proteomes" id="UP000038045"/>
    </source>
</evidence>
<dbReference type="AlphaFoldDB" id="A0A0N4ZYK4"/>
<sequence>MALKCSTISRSNALNLFISKSQCIYRNLAFEEQLFRNHDLNKGNAIFMWSNEPSVVIGRHQNPWVEINIPYVLENNISIARRHSGGGTVYHDLGNLNISILTEHSRHCRPKNLSMLSEILNKKYGTNIVPNSRDDMILMPGERKISGTAARISKGRAYHHLTLLVDVNLSILKEALKSPWIHLIQTNATRSVPAKAVGFLKQEVEDINVNDVKNTLINGLYKTNIGNLNVYEINPNRDDEIDENDLKLLQSWEWIYGKTPKFSYTFPDKETILNIEKGKVLGLDHSLGPILPS</sequence>
<dbReference type="GO" id="GO:0017118">
    <property type="term" value="F:lipoyltransferase activity"/>
    <property type="evidence" value="ECO:0007669"/>
    <property type="project" value="TreeGrafter"/>
</dbReference>
<name>A0A0N4ZYK4_PARTI</name>
<dbReference type="WBParaSite" id="PTRK_0001387100.1">
    <property type="protein sequence ID" value="PTRK_0001387100.1"/>
    <property type="gene ID" value="PTRK_0001387100"/>
</dbReference>